<accession>E7G6L9</accession>
<gene>
    <name evidence="2" type="ORF">HMPREF9488_00407</name>
</gene>
<sequence>MKEGIRKEYKAQYDASTRRIDVVDVPEFNFIMIDGIGNPNVEEFKLKSEALHLLSKAIKDYFKQELDLLYLISPLEGLWDTYDNSQFDVTRKKMIKFTLMIAQPKVLNEETFEKIKEYVAAKKDNPYIVDAYLKKYTEGKCVQMLHKGAYNTEIDTTIQIMEYITIQNMKLIGLHHEIYLNDPEKVSPDKLKTIVRYAIEEEGV</sequence>
<dbReference type="InterPro" id="IPR029442">
    <property type="entry name" value="GyrI-like"/>
</dbReference>
<dbReference type="GeneID" id="78229183"/>
<dbReference type="STRING" id="100884.GCA_000269565_01303"/>
<dbReference type="Proteomes" id="UP000003157">
    <property type="component" value="Unassembled WGS sequence"/>
</dbReference>
<dbReference type="InterPro" id="IPR011256">
    <property type="entry name" value="Reg_factor_effector_dom_sf"/>
</dbReference>
<keyword evidence="3" id="KW-1185">Reference proteome</keyword>
<dbReference type="RefSeq" id="WP_008787528.1">
    <property type="nucleotide sequence ID" value="NZ_AKCB01000001.1"/>
</dbReference>
<evidence type="ECO:0000313" key="3">
    <source>
        <dbReference type="Proteomes" id="UP000003157"/>
    </source>
</evidence>
<dbReference type="eggNOG" id="COG4832">
    <property type="taxonomic scope" value="Bacteria"/>
</dbReference>
<comment type="caution">
    <text evidence="2">The sequence shown here is derived from an EMBL/GenBank/DDBJ whole genome shotgun (WGS) entry which is preliminary data.</text>
</comment>
<dbReference type="Gene3D" id="3.20.80.10">
    <property type="entry name" value="Regulatory factor, effector binding domain"/>
    <property type="match status" value="1"/>
</dbReference>
<dbReference type="OrthoDB" id="4772335at2"/>
<dbReference type="EMBL" id="ADKX01000006">
    <property type="protein sequence ID" value="EFW06344.1"/>
    <property type="molecule type" value="Genomic_DNA"/>
</dbReference>
<dbReference type="HOGENOM" id="CLU_083625_0_0_9"/>
<dbReference type="SUPFAM" id="SSF55136">
    <property type="entry name" value="Probable bacterial effector-binding domain"/>
    <property type="match status" value="1"/>
</dbReference>
<evidence type="ECO:0000259" key="1">
    <source>
        <dbReference type="Pfam" id="PF06445"/>
    </source>
</evidence>
<evidence type="ECO:0000313" key="2">
    <source>
        <dbReference type="EMBL" id="EFW06344.1"/>
    </source>
</evidence>
<organism evidence="2 3">
    <name type="scientific">Coprobacillus cateniformis</name>
    <dbReference type="NCBI Taxonomy" id="100884"/>
    <lineage>
        <taxon>Bacteria</taxon>
        <taxon>Bacillati</taxon>
        <taxon>Bacillota</taxon>
        <taxon>Erysipelotrichia</taxon>
        <taxon>Erysipelotrichales</taxon>
        <taxon>Coprobacillaceae</taxon>
        <taxon>Coprobacillus</taxon>
    </lineage>
</organism>
<feature type="domain" description="GyrI-like small molecule binding" evidence="1">
    <location>
        <begin position="20"/>
        <end position="193"/>
    </location>
</feature>
<protein>
    <recommendedName>
        <fullName evidence="1">GyrI-like small molecule binding domain-containing protein</fullName>
    </recommendedName>
</protein>
<proteinExistence type="predicted"/>
<reference evidence="2 3" key="1">
    <citation type="submission" date="2010-12" db="EMBL/GenBank/DDBJ databases">
        <title>The Genome Sequence of Coprobacillus sp. strain 29_1.</title>
        <authorList>
            <consortium name="The Broad Institute Genome Sequencing Platform"/>
            <person name="Earl A."/>
            <person name="Ward D."/>
            <person name="Feldgarden M."/>
            <person name="Gevers D."/>
            <person name="Daigneault M."/>
            <person name="Sibley C.D."/>
            <person name="White A."/>
            <person name="Strauss J."/>
            <person name="Allen-Vercoe E."/>
            <person name="Young S.K."/>
            <person name="Zeng Q."/>
            <person name="Gargeya S."/>
            <person name="Fitzgerald M."/>
            <person name="Haas B."/>
            <person name="Abouelleil A."/>
            <person name="Alvarado L."/>
            <person name="Arachchi H.M."/>
            <person name="Berlin A."/>
            <person name="Brown A."/>
            <person name="Chapman S.B."/>
            <person name="Chen Z."/>
            <person name="Dunbar C."/>
            <person name="Freedman E."/>
            <person name="Gearin G."/>
            <person name="Gellesch M."/>
            <person name="Goldberg J."/>
            <person name="Griggs A."/>
            <person name="Gujja S."/>
            <person name="Heilman E."/>
            <person name="Heiman D."/>
            <person name="Howarth C."/>
            <person name="Larson L."/>
            <person name="Lui A."/>
            <person name="MacDonald P.J.P."/>
            <person name="Mehta T."/>
            <person name="Montmayeur A."/>
            <person name="Murphy C."/>
            <person name="Neiman D."/>
            <person name="Pearson M."/>
            <person name="Priest M."/>
            <person name="Roberts A."/>
            <person name="Saif S."/>
            <person name="Shea T."/>
            <person name="Shenoy N."/>
            <person name="Sisk P."/>
            <person name="Stolte C."/>
            <person name="Sykes S."/>
            <person name="White J."/>
            <person name="Yandava C."/>
            <person name="Nusbaum C."/>
            <person name="Birren B."/>
        </authorList>
    </citation>
    <scope>NUCLEOTIDE SEQUENCE [LARGE SCALE GENOMIC DNA]</scope>
    <source>
        <strain evidence="2 3">29_1</strain>
    </source>
</reference>
<name>E7G6L9_9FIRM</name>
<dbReference type="Pfam" id="PF06445">
    <property type="entry name" value="GyrI-like"/>
    <property type="match status" value="1"/>
</dbReference>
<dbReference type="AlphaFoldDB" id="E7G6L9"/>